<evidence type="ECO:0000256" key="6">
    <source>
        <dbReference type="PROSITE-ProRule" id="PRU00169"/>
    </source>
</evidence>
<feature type="modified residue" description="4-aspartylphosphate" evidence="6">
    <location>
        <position position="748"/>
    </location>
</feature>
<keyword evidence="9" id="KW-1133">Transmembrane helix</keyword>
<feature type="transmembrane region" description="Helical" evidence="9">
    <location>
        <begin position="317"/>
        <end position="336"/>
    </location>
</feature>
<dbReference type="Pfam" id="PF00512">
    <property type="entry name" value="HisKA"/>
    <property type="match status" value="1"/>
</dbReference>
<gene>
    <name evidence="12" type="ORF">ACFVKH_06470</name>
</gene>
<dbReference type="SUPFAM" id="SSF47384">
    <property type="entry name" value="Homodimeric domain of signal transducing histidine kinase"/>
    <property type="match status" value="1"/>
</dbReference>
<dbReference type="InterPro" id="IPR007890">
    <property type="entry name" value="CHASE2"/>
</dbReference>
<feature type="domain" description="Response regulatory" evidence="11">
    <location>
        <begin position="699"/>
        <end position="827"/>
    </location>
</feature>
<feature type="compositionally biased region" description="Low complexity" evidence="8">
    <location>
        <begin position="580"/>
        <end position="590"/>
    </location>
</feature>
<evidence type="ECO:0000256" key="5">
    <source>
        <dbReference type="ARBA" id="ARBA00023012"/>
    </source>
</evidence>
<dbReference type="InterPro" id="IPR036097">
    <property type="entry name" value="HisK_dim/P_sf"/>
</dbReference>
<dbReference type="CDD" id="cd16922">
    <property type="entry name" value="HATPase_EvgS-ArcB-TorS-like"/>
    <property type="match status" value="1"/>
</dbReference>
<dbReference type="PANTHER" id="PTHR45339:SF1">
    <property type="entry name" value="HYBRID SIGNAL TRANSDUCTION HISTIDINE KINASE J"/>
    <property type="match status" value="1"/>
</dbReference>
<sequence>MRWPAVLITTPLVAVCVIAVKFTGCFQLLEWNIYDRFFSLRPTESIDERLLLITVDESDIDRLGHWPLSDATLAQLIQTLNQQQPSIIALDMYRNLPVEPGSQSWIQVMASTPNLIGVEKVVGRTVGPPDVLDDHRQVGLTDLIVDADGKVRRALLSHYNADSQVRFNLGVEAALRYLSTQGVTLEVLDAERSSYRLGQGLFVPLRPNDGGYVRTNMGGYQILLNYRGHQEHFPSISLTDVLAGRFDADLIRDRIVFIGSTAPSLNDLFYTPYSSGLINSPTSTSGVIIHANIASQLLSSALEGRPVIQVWAEPWEWIWVLIWSGVGTVGYGWLLEFNRQGEKIVARLAILLAFIALSGGILLGGSYLAFISGWWIPVIPALVALGVAAGLIESYAILKLQQQRLQLAEEKLKIEQEKIRAEMASQAKSQFLARVSHELRTPLNAILGFTQLISSDPAISSPQREYLDIINQSGEHLLALINDVLEISKIESGQVTLHKTDFNLHQLLDNLEAMLKVKALSKGLKLIFERSPAVPPLITADEGKLRQILINLLGNAIKFTQVGQVVLRVSACEDTPPFSPASAQAPTPSSDRPKPQSRLCFAIEDTGPGIAPDEADSLFDIFMQGKVGQQSGDGAGLGLPISQQLVQLMGGKITLSSTLNRGTTFQFDICVDQPQIAPQRSPDAAHQVTGLAPGEKRYRILVVEDNAVSRLLLVRMLTGLGFQVCEAVNGQAAVETCQSWQPDLIWMDMRMPVMNGLEATRRIRLWEQTRKPETDSPSLPSNPIKIIALTANAFDEDQAASLSAGCDDFVSKPFRRENILDKIAEHLGVRYAYTTEPSLSAQTS</sequence>
<dbReference type="InterPro" id="IPR005467">
    <property type="entry name" value="His_kinase_dom"/>
</dbReference>
<dbReference type="PANTHER" id="PTHR45339">
    <property type="entry name" value="HYBRID SIGNAL TRANSDUCTION HISTIDINE KINASE J"/>
    <property type="match status" value="1"/>
</dbReference>
<dbReference type="Pfam" id="PF02518">
    <property type="entry name" value="HATPase_c"/>
    <property type="match status" value="1"/>
</dbReference>
<evidence type="ECO:0000256" key="4">
    <source>
        <dbReference type="ARBA" id="ARBA00022777"/>
    </source>
</evidence>
<reference evidence="12 13" key="1">
    <citation type="submission" date="2024-10" db="EMBL/GenBank/DDBJ databases">
        <authorList>
            <person name="Ratan Roy A."/>
            <person name="Morales Sandoval P.H."/>
            <person name="De Los Santos Villalobos S."/>
            <person name="Chakraborty S."/>
            <person name="Mukherjee J."/>
        </authorList>
    </citation>
    <scope>NUCLEOTIDE SEQUENCE [LARGE SCALE GENOMIC DNA]</scope>
    <source>
        <strain evidence="12 13">S1</strain>
    </source>
</reference>
<evidence type="ECO:0000256" key="3">
    <source>
        <dbReference type="ARBA" id="ARBA00022553"/>
    </source>
</evidence>
<dbReference type="CDD" id="cd17546">
    <property type="entry name" value="REC_hyHK_CKI1_RcsC-like"/>
    <property type="match status" value="1"/>
</dbReference>
<dbReference type="EMBL" id="JBHZOL010000042">
    <property type="protein sequence ID" value="MFE4105912.1"/>
    <property type="molecule type" value="Genomic_DNA"/>
</dbReference>
<name>A0ABW6IDH2_9CYAN</name>
<evidence type="ECO:0000256" key="1">
    <source>
        <dbReference type="ARBA" id="ARBA00000085"/>
    </source>
</evidence>
<dbReference type="Gene3D" id="1.10.287.130">
    <property type="match status" value="1"/>
</dbReference>
<evidence type="ECO:0000259" key="10">
    <source>
        <dbReference type="PROSITE" id="PS50109"/>
    </source>
</evidence>
<comment type="caution">
    <text evidence="12">The sequence shown here is derived from an EMBL/GenBank/DDBJ whole genome shotgun (WGS) entry which is preliminary data.</text>
</comment>
<evidence type="ECO:0000256" key="2">
    <source>
        <dbReference type="ARBA" id="ARBA00012438"/>
    </source>
</evidence>
<dbReference type="SMART" id="SM00388">
    <property type="entry name" value="HisKA"/>
    <property type="match status" value="1"/>
</dbReference>
<feature type="transmembrane region" description="Helical" evidence="9">
    <location>
        <begin position="374"/>
        <end position="398"/>
    </location>
</feature>
<dbReference type="InterPro" id="IPR003594">
    <property type="entry name" value="HATPase_dom"/>
</dbReference>
<dbReference type="InterPro" id="IPR036890">
    <property type="entry name" value="HATPase_C_sf"/>
</dbReference>
<keyword evidence="9" id="KW-0472">Membrane</keyword>
<dbReference type="Pfam" id="PF05226">
    <property type="entry name" value="CHASE2"/>
    <property type="match status" value="1"/>
</dbReference>
<dbReference type="SMART" id="SM00448">
    <property type="entry name" value="REC"/>
    <property type="match status" value="1"/>
</dbReference>
<dbReference type="Proteomes" id="UP001600165">
    <property type="component" value="Unassembled WGS sequence"/>
</dbReference>
<keyword evidence="9" id="KW-0812">Transmembrane</keyword>
<keyword evidence="3 6" id="KW-0597">Phosphoprotein</keyword>
<dbReference type="CDD" id="cd00082">
    <property type="entry name" value="HisKA"/>
    <property type="match status" value="1"/>
</dbReference>
<comment type="catalytic activity">
    <reaction evidence="1">
        <text>ATP + protein L-histidine = ADP + protein N-phospho-L-histidine.</text>
        <dbReference type="EC" id="2.7.13.3"/>
    </reaction>
</comment>
<dbReference type="PRINTS" id="PR00344">
    <property type="entry name" value="BCTRLSENSOR"/>
</dbReference>
<dbReference type="Pfam" id="PF00072">
    <property type="entry name" value="Response_reg"/>
    <property type="match status" value="1"/>
</dbReference>
<keyword evidence="4" id="KW-0418">Kinase</keyword>
<dbReference type="SMART" id="SM01080">
    <property type="entry name" value="CHASE2"/>
    <property type="match status" value="1"/>
</dbReference>
<dbReference type="SUPFAM" id="SSF52172">
    <property type="entry name" value="CheY-like"/>
    <property type="match status" value="1"/>
</dbReference>
<dbReference type="SUPFAM" id="SSF55874">
    <property type="entry name" value="ATPase domain of HSP90 chaperone/DNA topoisomerase II/histidine kinase"/>
    <property type="match status" value="1"/>
</dbReference>
<proteinExistence type="predicted"/>
<dbReference type="InterPro" id="IPR003661">
    <property type="entry name" value="HisK_dim/P_dom"/>
</dbReference>
<dbReference type="PROSITE" id="PS50110">
    <property type="entry name" value="RESPONSE_REGULATORY"/>
    <property type="match status" value="1"/>
</dbReference>
<dbReference type="EC" id="2.7.13.3" evidence="2"/>
<dbReference type="InterPro" id="IPR011006">
    <property type="entry name" value="CheY-like_superfamily"/>
</dbReference>
<feature type="domain" description="Histidine kinase" evidence="10">
    <location>
        <begin position="434"/>
        <end position="673"/>
    </location>
</feature>
<feature type="coiled-coil region" evidence="7">
    <location>
        <begin position="397"/>
        <end position="427"/>
    </location>
</feature>
<feature type="region of interest" description="Disordered" evidence="8">
    <location>
        <begin position="577"/>
        <end position="596"/>
    </location>
</feature>
<dbReference type="PROSITE" id="PS50109">
    <property type="entry name" value="HIS_KIN"/>
    <property type="match status" value="1"/>
</dbReference>
<protein>
    <recommendedName>
        <fullName evidence="2">histidine kinase</fullName>
        <ecNumber evidence="2">2.7.13.3</ecNumber>
    </recommendedName>
</protein>
<keyword evidence="7" id="KW-0175">Coiled coil</keyword>
<dbReference type="InterPro" id="IPR004358">
    <property type="entry name" value="Sig_transdc_His_kin-like_C"/>
</dbReference>
<keyword evidence="4" id="KW-0808">Transferase</keyword>
<keyword evidence="5" id="KW-0902">Two-component regulatory system</keyword>
<accession>A0ABW6IDH2</accession>
<evidence type="ECO:0000313" key="12">
    <source>
        <dbReference type="EMBL" id="MFE4105912.1"/>
    </source>
</evidence>
<evidence type="ECO:0000256" key="9">
    <source>
        <dbReference type="SAM" id="Phobius"/>
    </source>
</evidence>
<dbReference type="Gene3D" id="3.40.50.2300">
    <property type="match status" value="1"/>
</dbReference>
<evidence type="ECO:0000259" key="11">
    <source>
        <dbReference type="PROSITE" id="PS50110"/>
    </source>
</evidence>
<dbReference type="InterPro" id="IPR001789">
    <property type="entry name" value="Sig_transdc_resp-reg_receiver"/>
</dbReference>
<evidence type="ECO:0000313" key="13">
    <source>
        <dbReference type="Proteomes" id="UP001600165"/>
    </source>
</evidence>
<dbReference type="Gene3D" id="3.30.565.10">
    <property type="entry name" value="Histidine kinase-like ATPase, C-terminal domain"/>
    <property type="match status" value="1"/>
</dbReference>
<evidence type="ECO:0000256" key="8">
    <source>
        <dbReference type="SAM" id="MobiDB-lite"/>
    </source>
</evidence>
<evidence type="ECO:0000256" key="7">
    <source>
        <dbReference type="SAM" id="Coils"/>
    </source>
</evidence>
<dbReference type="SMART" id="SM00387">
    <property type="entry name" value="HATPase_c"/>
    <property type="match status" value="1"/>
</dbReference>
<organism evidence="12 13">
    <name type="scientific">Almyronema epifaneia S1</name>
    <dbReference type="NCBI Taxonomy" id="2991925"/>
    <lineage>
        <taxon>Bacteria</taxon>
        <taxon>Bacillati</taxon>
        <taxon>Cyanobacteriota</taxon>
        <taxon>Cyanophyceae</taxon>
        <taxon>Nodosilineales</taxon>
        <taxon>Nodosilineaceae</taxon>
        <taxon>Almyronema</taxon>
        <taxon>Almyronema epifaneia</taxon>
    </lineage>
</organism>
<keyword evidence="13" id="KW-1185">Reference proteome</keyword>
<dbReference type="RefSeq" id="WP_377963160.1">
    <property type="nucleotide sequence ID" value="NZ_JBHZOL010000042.1"/>
</dbReference>
<feature type="transmembrane region" description="Helical" evidence="9">
    <location>
        <begin position="348"/>
        <end position="368"/>
    </location>
</feature>